<dbReference type="InterPro" id="IPR002404">
    <property type="entry name" value="IRS_PTB"/>
</dbReference>
<dbReference type="HOGENOM" id="CLU_2243192_0_0_1"/>
<dbReference type="EMBL" id="AMQM01005876">
    <property type="status" value="NOT_ANNOTATED_CDS"/>
    <property type="molecule type" value="Genomic_DNA"/>
</dbReference>
<dbReference type="AlphaFoldDB" id="T1G5I3"/>
<dbReference type="RefSeq" id="XP_009023317.1">
    <property type="nucleotide sequence ID" value="XM_009025069.1"/>
</dbReference>
<dbReference type="InParanoid" id="T1G5I3"/>
<evidence type="ECO:0000259" key="1">
    <source>
        <dbReference type="PROSITE" id="PS51064"/>
    </source>
</evidence>
<name>T1G5I3_HELRO</name>
<dbReference type="OrthoDB" id="6279276at2759"/>
<gene>
    <name evidence="3" type="primary">20216330</name>
    <name evidence="2" type="ORF">HELRODRAFT_84390</name>
</gene>
<protein>
    <recommendedName>
        <fullName evidence="1">IRS-type PTB domain-containing protein</fullName>
    </recommendedName>
</protein>
<evidence type="ECO:0000313" key="4">
    <source>
        <dbReference type="Proteomes" id="UP000015101"/>
    </source>
</evidence>
<reference evidence="4" key="1">
    <citation type="submission" date="2012-12" db="EMBL/GenBank/DDBJ databases">
        <authorList>
            <person name="Hellsten U."/>
            <person name="Grimwood J."/>
            <person name="Chapman J.A."/>
            <person name="Shapiro H."/>
            <person name="Aerts A."/>
            <person name="Otillar R.P."/>
            <person name="Terry A.Y."/>
            <person name="Boore J.L."/>
            <person name="Simakov O."/>
            <person name="Marletaz F."/>
            <person name="Cho S.-J."/>
            <person name="Edsinger-Gonzales E."/>
            <person name="Havlak P."/>
            <person name="Kuo D.-H."/>
            <person name="Larsson T."/>
            <person name="Lv J."/>
            <person name="Arendt D."/>
            <person name="Savage R."/>
            <person name="Osoegawa K."/>
            <person name="de Jong P."/>
            <person name="Lindberg D.R."/>
            <person name="Seaver E.C."/>
            <person name="Weisblat D.A."/>
            <person name="Putnam N.H."/>
            <person name="Grigoriev I.V."/>
            <person name="Rokhsar D.S."/>
        </authorList>
    </citation>
    <scope>NUCLEOTIDE SEQUENCE</scope>
</reference>
<dbReference type="PANTHER" id="PTHR21258">
    <property type="entry name" value="DOCKING PROTEIN RELATED"/>
    <property type="match status" value="1"/>
</dbReference>
<dbReference type="EnsemblMetazoa" id="HelroT84390">
    <property type="protein sequence ID" value="HelroP84390"/>
    <property type="gene ID" value="HelroG84390"/>
</dbReference>
<sequence length="105" mass="12090">EPIHVFLLCTPLLSFYGECQMIVTHGNLLLCHPNDPTQTFLAWPLTSIKKYTCDKDKFIMQTGRSCKTGEGLFIFNTRMGPMIVKRIKVSFFNLSKVFKPLLINY</sequence>
<dbReference type="Gene3D" id="2.30.29.30">
    <property type="entry name" value="Pleckstrin-homology domain (PH domain)/Phosphotyrosine-binding domain (PTB)"/>
    <property type="match status" value="1"/>
</dbReference>
<reference evidence="2 4" key="2">
    <citation type="journal article" date="2013" name="Nature">
        <title>Insights into bilaterian evolution from three spiralian genomes.</title>
        <authorList>
            <person name="Simakov O."/>
            <person name="Marletaz F."/>
            <person name="Cho S.J."/>
            <person name="Edsinger-Gonzales E."/>
            <person name="Havlak P."/>
            <person name="Hellsten U."/>
            <person name="Kuo D.H."/>
            <person name="Larsson T."/>
            <person name="Lv J."/>
            <person name="Arendt D."/>
            <person name="Savage R."/>
            <person name="Osoegawa K."/>
            <person name="de Jong P."/>
            <person name="Grimwood J."/>
            <person name="Chapman J.A."/>
            <person name="Shapiro H."/>
            <person name="Aerts A."/>
            <person name="Otillar R.P."/>
            <person name="Terry A.Y."/>
            <person name="Boore J.L."/>
            <person name="Grigoriev I.V."/>
            <person name="Lindberg D.R."/>
            <person name="Seaver E.C."/>
            <person name="Weisblat D.A."/>
            <person name="Putnam N.H."/>
            <person name="Rokhsar D.S."/>
        </authorList>
    </citation>
    <scope>NUCLEOTIDE SEQUENCE</scope>
</reference>
<dbReference type="Proteomes" id="UP000015101">
    <property type="component" value="Unassembled WGS sequence"/>
</dbReference>
<keyword evidence="4" id="KW-1185">Reference proteome</keyword>
<organism evidence="3 4">
    <name type="scientific">Helobdella robusta</name>
    <name type="common">Californian leech</name>
    <dbReference type="NCBI Taxonomy" id="6412"/>
    <lineage>
        <taxon>Eukaryota</taxon>
        <taxon>Metazoa</taxon>
        <taxon>Spiralia</taxon>
        <taxon>Lophotrochozoa</taxon>
        <taxon>Annelida</taxon>
        <taxon>Clitellata</taxon>
        <taxon>Hirudinea</taxon>
        <taxon>Rhynchobdellida</taxon>
        <taxon>Glossiphoniidae</taxon>
        <taxon>Helobdella</taxon>
    </lineage>
</organism>
<dbReference type="SMART" id="SM01244">
    <property type="entry name" value="IRS"/>
    <property type="match status" value="1"/>
</dbReference>
<feature type="domain" description="IRS-type PTB" evidence="1">
    <location>
        <begin position="1"/>
        <end position="101"/>
    </location>
</feature>
<reference evidence="3" key="3">
    <citation type="submission" date="2015-06" db="UniProtKB">
        <authorList>
            <consortium name="EnsemblMetazoa"/>
        </authorList>
    </citation>
    <scope>IDENTIFICATION</scope>
</reference>
<dbReference type="eggNOG" id="KOG4047">
    <property type="taxonomic scope" value="Eukaryota"/>
</dbReference>
<dbReference type="GeneID" id="20216330"/>
<dbReference type="KEGG" id="hro:HELRODRAFT_84390"/>
<dbReference type="SUPFAM" id="SSF50729">
    <property type="entry name" value="PH domain-like"/>
    <property type="match status" value="1"/>
</dbReference>
<dbReference type="PANTHER" id="PTHR21258:SF61">
    <property type="entry name" value="PROTEIN CHICO"/>
    <property type="match status" value="1"/>
</dbReference>
<dbReference type="InterPro" id="IPR050996">
    <property type="entry name" value="Docking_Protein_DOK"/>
</dbReference>
<dbReference type="SMART" id="SM00310">
    <property type="entry name" value="PTBI"/>
    <property type="match status" value="1"/>
</dbReference>
<proteinExistence type="predicted"/>
<dbReference type="Pfam" id="PF02174">
    <property type="entry name" value="IRS"/>
    <property type="match status" value="1"/>
</dbReference>
<accession>T1G5I3</accession>
<dbReference type="CTD" id="20216330"/>
<dbReference type="EMBL" id="KB097144">
    <property type="protein sequence ID" value="ESN98440.1"/>
    <property type="molecule type" value="Genomic_DNA"/>
</dbReference>
<dbReference type="STRING" id="6412.T1G5I3"/>
<dbReference type="InterPro" id="IPR011993">
    <property type="entry name" value="PH-like_dom_sf"/>
</dbReference>
<evidence type="ECO:0000313" key="2">
    <source>
        <dbReference type="EMBL" id="ESN98440.1"/>
    </source>
</evidence>
<dbReference type="PROSITE" id="PS51064">
    <property type="entry name" value="IRS_PTB"/>
    <property type="match status" value="1"/>
</dbReference>
<evidence type="ECO:0000313" key="3">
    <source>
        <dbReference type="EnsemblMetazoa" id="HelroP84390"/>
    </source>
</evidence>